<dbReference type="PROSITE" id="PS51012">
    <property type="entry name" value="ABC_TM2"/>
    <property type="match status" value="1"/>
</dbReference>
<evidence type="ECO:0000256" key="6">
    <source>
        <dbReference type="ARBA" id="ARBA00022989"/>
    </source>
</evidence>
<evidence type="ECO:0000256" key="4">
    <source>
        <dbReference type="ARBA" id="ARBA00022475"/>
    </source>
</evidence>
<dbReference type="EMBL" id="QRDY01000010">
    <property type="protein sequence ID" value="RED57643.1"/>
    <property type="molecule type" value="Genomic_DNA"/>
</dbReference>
<gene>
    <name evidence="10" type="ORF">DFP95_110116</name>
</gene>
<comment type="subcellular location">
    <subcellularLocation>
        <location evidence="1 8">Cell membrane</location>
        <topology evidence="1 8">Multi-pass membrane protein</topology>
    </subcellularLocation>
</comment>
<feature type="transmembrane region" description="Helical" evidence="8">
    <location>
        <begin position="61"/>
        <end position="80"/>
    </location>
</feature>
<sequence length="251" mass="29078">MLYMMWDMVKRDFRNKYAGSVLGLLWNLLLPIGYIIIYTTVFSKLMSAKIPNMTNSYDYSVFLSSGILAWTVFSNTIIRFQNIFIENSNIVKKIYFPKSILLYSLALSSIIELIINYMLLAIILAVVGYPLHLSYAFVLVLIILMQVFCLGIGKVLSILNVHFRDLSQFISITLPILFWLTPIVYFEDILPKYMIKIVEYNPIAYMIKAFQSIILYSKIEHIYLIAIIAIATYFLGSIFYKKMINEVSDLI</sequence>
<keyword evidence="7 8" id="KW-0472">Membrane</keyword>
<dbReference type="InterPro" id="IPR013525">
    <property type="entry name" value="ABC2_TM"/>
</dbReference>
<organism evidence="10 11">
    <name type="scientific">Cohnella lupini</name>
    <dbReference type="NCBI Taxonomy" id="1294267"/>
    <lineage>
        <taxon>Bacteria</taxon>
        <taxon>Bacillati</taxon>
        <taxon>Bacillota</taxon>
        <taxon>Bacilli</taxon>
        <taxon>Bacillales</taxon>
        <taxon>Paenibacillaceae</taxon>
        <taxon>Cohnella</taxon>
    </lineage>
</organism>
<comment type="similarity">
    <text evidence="2 8">Belongs to the ABC-2 integral membrane protein family.</text>
</comment>
<evidence type="ECO:0000256" key="3">
    <source>
        <dbReference type="ARBA" id="ARBA00022448"/>
    </source>
</evidence>
<dbReference type="GO" id="GO:0140359">
    <property type="term" value="F:ABC-type transporter activity"/>
    <property type="evidence" value="ECO:0007669"/>
    <property type="project" value="InterPro"/>
</dbReference>
<evidence type="ECO:0000256" key="1">
    <source>
        <dbReference type="ARBA" id="ARBA00004651"/>
    </source>
</evidence>
<evidence type="ECO:0000256" key="7">
    <source>
        <dbReference type="ARBA" id="ARBA00023136"/>
    </source>
</evidence>
<dbReference type="GO" id="GO:0015920">
    <property type="term" value="P:lipopolysaccharide transport"/>
    <property type="evidence" value="ECO:0007669"/>
    <property type="project" value="TreeGrafter"/>
</dbReference>
<comment type="caution">
    <text evidence="10">The sequence shown here is derived from an EMBL/GenBank/DDBJ whole genome shotgun (WGS) entry which is preliminary data.</text>
</comment>
<name>A0A3D9I791_9BACL</name>
<feature type="transmembrane region" description="Helical" evidence="8">
    <location>
        <begin position="133"/>
        <end position="157"/>
    </location>
</feature>
<proteinExistence type="inferred from homology"/>
<accession>A0A3D9I791</accession>
<feature type="transmembrane region" description="Helical" evidence="8">
    <location>
        <begin position="100"/>
        <end position="127"/>
    </location>
</feature>
<evidence type="ECO:0000313" key="11">
    <source>
        <dbReference type="Proteomes" id="UP000256869"/>
    </source>
</evidence>
<keyword evidence="4 8" id="KW-1003">Cell membrane</keyword>
<dbReference type="RefSeq" id="WP_115993933.1">
    <property type="nucleotide sequence ID" value="NZ_QRDY01000010.1"/>
</dbReference>
<evidence type="ECO:0000313" key="10">
    <source>
        <dbReference type="EMBL" id="RED57643.1"/>
    </source>
</evidence>
<feature type="transmembrane region" description="Helical" evidence="8">
    <location>
        <begin position="21"/>
        <end position="41"/>
    </location>
</feature>
<protein>
    <recommendedName>
        <fullName evidence="8">Transport permease protein</fullName>
    </recommendedName>
</protein>
<dbReference type="OrthoDB" id="9794365at2"/>
<dbReference type="PANTHER" id="PTHR30413">
    <property type="entry name" value="INNER MEMBRANE TRANSPORT PERMEASE"/>
    <property type="match status" value="1"/>
</dbReference>
<feature type="transmembrane region" description="Helical" evidence="8">
    <location>
        <begin position="222"/>
        <end position="240"/>
    </location>
</feature>
<feature type="domain" description="ABC transmembrane type-2" evidence="9">
    <location>
        <begin position="22"/>
        <end position="243"/>
    </location>
</feature>
<evidence type="ECO:0000259" key="9">
    <source>
        <dbReference type="PROSITE" id="PS51012"/>
    </source>
</evidence>
<keyword evidence="5 8" id="KW-0812">Transmembrane</keyword>
<dbReference type="GO" id="GO:0005886">
    <property type="term" value="C:plasma membrane"/>
    <property type="evidence" value="ECO:0007669"/>
    <property type="project" value="UniProtKB-SubCell"/>
</dbReference>
<keyword evidence="11" id="KW-1185">Reference proteome</keyword>
<dbReference type="Pfam" id="PF01061">
    <property type="entry name" value="ABC2_membrane"/>
    <property type="match status" value="1"/>
</dbReference>
<dbReference type="InterPro" id="IPR047817">
    <property type="entry name" value="ABC2_TM_bact-type"/>
</dbReference>
<keyword evidence="3 8" id="KW-0813">Transport</keyword>
<reference evidence="10 11" key="1">
    <citation type="submission" date="2018-07" db="EMBL/GenBank/DDBJ databases">
        <title>Genomic Encyclopedia of Type Strains, Phase III (KMG-III): the genomes of soil and plant-associated and newly described type strains.</title>
        <authorList>
            <person name="Whitman W."/>
        </authorList>
    </citation>
    <scope>NUCLEOTIDE SEQUENCE [LARGE SCALE GENOMIC DNA]</scope>
    <source>
        <strain evidence="10 11">CECT 8236</strain>
    </source>
</reference>
<dbReference type="PANTHER" id="PTHR30413:SF10">
    <property type="entry name" value="CAPSULE POLYSACCHARIDE EXPORT INNER-MEMBRANE PROTEIN CTRC"/>
    <property type="match status" value="1"/>
</dbReference>
<evidence type="ECO:0000256" key="8">
    <source>
        <dbReference type="RuleBase" id="RU361157"/>
    </source>
</evidence>
<dbReference type="AlphaFoldDB" id="A0A3D9I791"/>
<evidence type="ECO:0000256" key="5">
    <source>
        <dbReference type="ARBA" id="ARBA00022692"/>
    </source>
</evidence>
<feature type="transmembrane region" description="Helical" evidence="8">
    <location>
        <begin position="169"/>
        <end position="186"/>
    </location>
</feature>
<evidence type="ECO:0000256" key="2">
    <source>
        <dbReference type="ARBA" id="ARBA00007783"/>
    </source>
</evidence>
<dbReference type="Proteomes" id="UP000256869">
    <property type="component" value="Unassembled WGS sequence"/>
</dbReference>
<keyword evidence="6 8" id="KW-1133">Transmembrane helix</keyword>